<dbReference type="VEuPathDB" id="FungiDB:AeMF1_003925"/>
<dbReference type="Gene3D" id="3.30.200.20">
    <property type="entry name" value="Phosphorylase Kinase, domain 1"/>
    <property type="match status" value="1"/>
</dbReference>
<dbReference type="AlphaFoldDB" id="A0A6G0WA50"/>
<evidence type="ECO:0000313" key="7">
    <source>
        <dbReference type="EMBL" id="KAF0723747.1"/>
    </source>
</evidence>
<dbReference type="GO" id="GO:0005524">
    <property type="term" value="F:ATP binding"/>
    <property type="evidence" value="ECO:0007669"/>
    <property type="project" value="UniProtKB-KW"/>
</dbReference>
<evidence type="ECO:0000313" key="8">
    <source>
        <dbReference type="Proteomes" id="UP000481153"/>
    </source>
</evidence>
<dbReference type="InterPro" id="IPR000719">
    <property type="entry name" value="Prot_kinase_dom"/>
</dbReference>
<organism evidence="7 8">
    <name type="scientific">Aphanomyces euteiches</name>
    <dbReference type="NCBI Taxonomy" id="100861"/>
    <lineage>
        <taxon>Eukaryota</taxon>
        <taxon>Sar</taxon>
        <taxon>Stramenopiles</taxon>
        <taxon>Oomycota</taxon>
        <taxon>Saprolegniomycetes</taxon>
        <taxon>Saprolegniales</taxon>
        <taxon>Verrucalvaceae</taxon>
        <taxon>Aphanomyces</taxon>
    </lineage>
</organism>
<feature type="region of interest" description="Disordered" evidence="5">
    <location>
        <begin position="359"/>
        <end position="408"/>
    </location>
</feature>
<evidence type="ECO:0000256" key="3">
    <source>
        <dbReference type="ARBA" id="ARBA00022777"/>
    </source>
</evidence>
<keyword evidence="1" id="KW-0808">Transferase</keyword>
<comment type="caution">
    <text evidence="7">The sequence shown here is derived from an EMBL/GenBank/DDBJ whole genome shotgun (WGS) entry which is preliminary data.</text>
</comment>
<dbReference type="Gene3D" id="1.10.510.10">
    <property type="entry name" value="Transferase(Phosphotransferase) domain 1"/>
    <property type="match status" value="1"/>
</dbReference>
<feature type="domain" description="Protein kinase" evidence="6">
    <location>
        <begin position="99"/>
        <end position="357"/>
    </location>
</feature>
<dbReference type="InterPro" id="IPR051681">
    <property type="entry name" value="Ser/Thr_Kinases-Pseudokinases"/>
</dbReference>
<dbReference type="GO" id="GO:0004674">
    <property type="term" value="F:protein serine/threonine kinase activity"/>
    <property type="evidence" value="ECO:0007669"/>
    <property type="project" value="TreeGrafter"/>
</dbReference>
<dbReference type="EMBL" id="VJMJ01000296">
    <property type="protein sequence ID" value="KAF0723747.1"/>
    <property type="molecule type" value="Genomic_DNA"/>
</dbReference>
<name>A0A6G0WA50_9STRA</name>
<proteinExistence type="predicted"/>
<keyword evidence="8" id="KW-1185">Reference proteome</keyword>
<dbReference type="InterPro" id="IPR008271">
    <property type="entry name" value="Ser/Thr_kinase_AS"/>
</dbReference>
<feature type="compositionally biased region" description="Polar residues" evidence="5">
    <location>
        <begin position="388"/>
        <end position="399"/>
    </location>
</feature>
<evidence type="ECO:0000259" key="6">
    <source>
        <dbReference type="PROSITE" id="PS50011"/>
    </source>
</evidence>
<dbReference type="Pfam" id="PF07714">
    <property type="entry name" value="PK_Tyr_Ser-Thr"/>
    <property type="match status" value="1"/>
</dbReference>
<keyword evidence="2" id="KW-0547">Nucleotide-binding</keyword>
<evidence type="ECO:0000256" key="1">
    <source>
        <dbReference type="ARBA" id="ARBA00022679"/>
    </source>
</evidence>
<dbReference type="PROSITE" id="PS00108">
    <property type="entry name" value="PROTEIN_KINASE_ST"/>
    <property type="match status" value="1"/>
</dbReference>
<dbReference type="PANTHER" id="PTHR44329">
    <property type="entry name" value="SERINE/THREONINE-PROTEIN KINASE TNNI3K-RELATED"/>
    <property type="match status" value="1"/>
</dbReference>
<evidence type="ECO:0000256" key="5">
    <source>
        <dbReference type="SAM" id="MobiDB-lite"/>
    </source>
</evidence>
<evidence type="ECO:0000256" key="2">
    <source>
        <dbReference type="ARBA" id="ARBA00022741"/>
    </source>
</evidence>
<dbReference type="SMART" id="SM00220">
    <property type="entry name" value="S_TKc"/>
    <property type="match status" value="1"/>
</dbReference>
<dbReference type="InterPro" id="IPR001245">
    <property type="entry name" value="Ser-Thr/Tyr_kinase_cat_dom"/>
</dbReference>
<dbReference type="PROSITE" id="PS50011">
    <property type="entry name" value="PROTEIN_KINASE_DOM"/>
    <property type="match status" value="1"/>
</dbReference>
<keyword evidence="4" id="KW-0067">ATP-binding</keyword>
<evidence type="ECO:0000256" key="4">
    <source>
        <dbReference type="ARBA" id="ARBA00022840"/>
    </source>
</evidence>
<sequence>MMDKMNQLTNSLASTSNAAIGQIERNQLVDLAVQIKCGLDYYVLQVKLHNMSPDDKFENQVASCRAHIEQSLQRSSKPIQFDKIEMWRLSSDDVKFDPDDLKTALGRGACATVFKGTYRGQPVAVKHFDQITKGGHVDWDETISKEIETWKNISKEKYILTLHGVCTTSLVPILVCDLCKTNIRRYVRDWPEALIPSVYQFALGLASLHNADIIHRDIKSDNVLITQTNEVAIADFGLSRTVSSFENTNTGIKVAGTMNWMSPEHYFESRKVTKKADIWSFGMTLWEILCNETPFANCSECEFKDEIFQSENDRPAKPEDLDTKLEPLWTLITKCWRLSPEKRPTADEIVEDLMTHYNSQIQESLKPQGGTDQQEESQPETAAIDSVQPETVQLETAQVETDVRDVQN</sequence>
<gene>
    <name evidence="7" type="ORF">Ae201684_017419</name>
</gene>
<dbReference type="Proteomes" id="UP000481153">
    <property type="component" value="Unassembled WGS sequence"/>
</dbReference>
<reference evidence="7 8" key="1">
    <citation type="submission" date="2019-07" db="EMBL/GenBank/DDBJ databases">
        <title>Genomics analysis of Aphanomyces spp. identifies a new class of oomycete effector associated with host adaptation.</title>
        <authorList>
            <person name="Gaulin E."/>
        </authorList>
    </citation>
    <scope>NUCLEOTIDE SEQUENCE [LARGE SCALE GENOMIC DNA]</scope>
    <source>
        <strain evidence="7 8">ATCC 201684</strain>
    </source>
</reference>
<dbReference type="SUPFAM" id="SSF56112">
    <property type="entry name" value="Protein kinase-like (PK-like)"/>
    <property type="match status" value="1"/>
</dbReference>
<accession>A0A6G0WA50</accession>
<protein>
    <recommendedName>
        <fullName evidence="6">Protein kinase domain-containing protein</fullName>
    </recommendedName>
</protein>
<dbReference type="PANTHER" id="PTHR44329:SF288">
    <property type="entry name" value="MITOGEN-ACTIVATED PROTEIN KINASE KINASE KINASE 20"/>
    <property type="match status" value="1"/>
</dbReference>
<dbReference type="InterPro" id="IPR011009">
    <property type="entry name" value="Kinase-like_dom_sf"/>
</dbReference>
<keyword evidence="3" id="KW-0418">Kinase</keyword>